<organism evidence="3 4">
    <name type="scientific">Plectonema radiosum NIES-515</name>
    <dbReference type="NCBI Taxonomy" id="2986073"/>
    <lineage>
        <taxon>Bacteria</taxon>
        <taxon>Bacillati</taxon>
        <taxon>Cyanobacteriota</taxon>
        <taxon>Cyanophyceae</taxon>
        <taxon>Oscillatoriophycideae</taxon>
        <taxon>Oscillatoriales</taxon>
        <taxon>Microcoleaceae</taxon>
        <taxon>Plectonema</taxon>
    </lineage>
</organism>
<dbReference type="SUPFAM" id="SSF52833">
    <property type="entry name" value="Thioredoxin-like"/>
    <property type="match status" value="1"/>
</dbReference>
<dbReference type="EMBL" id="JAOWRF010000231">
    <property type="protein sequence ID" value="MCV3214922.1"/>
    <property type="molecule type" value="Genomic_DNA"/>
</dbReference>
<dbReference type="Proteomes" id="UP001526143">
    <property type="component" value="Unassembled WGS sequence"/>
</dbReference>
<dbReference type="InterPro" id="IPR013766">
    <property type="entry name" value="Thioredoxin_domain"/>
</dbReference>
<keyword evidence="4" id="KW-1185">Reference proteome</keyword>
<dbReference type="Gene3D" id="3.40.30.10">
    <property type="entry name" value="Glutaredoxin"/>
    <property type="match status" value="1"/>
</dbReference>
<feature type="transmembrane region" description="Helical" evidence="1">
    <location>
        <begin position="6"/>
        <end position="22"/>
    </location>
</feature>
<comment type="caution">
    <text evidence="3">The sequence shown here is derived from an EMBL/GenBank/DDBJ whole genome shotgun (WGS) entry which is preliminary data.</text>
</comment>
<dbReference type="RefSeq" id="WP_263746502.1">
    <property type="nucleotide sequence ID" value="NZ_JAOWRF010000231.1"/>
</dbReference>
<evidence type="ECO:0000259" key="2">
    <source>
        <dbReference type="PROSITE" id="PS51352"/>
    </source>
</evidence>
<proteinExistence type="predicted"/>
<dbReference type="InterPro" id="IPR050553">
    <property type="entry name" value="Thioredoxin_ResA/DsbE_sf"/>
</dbReference>
<evidence type="ECO:0000256" key="1">
    <source>
        <dbReference type="SAM" id="Phobius"/>
    </source>
</evidence>
<keyword evidence="1" id="KW-0812">Transmembrane</keyword>
<dbReference type="CDD" id="cd03012">
    <property type="entry name" value="TlpA_like_DipZ_like"/>
    <property type="match status" value="1"/>
</dbReference>
<dbReference type="Pfam" id="PF00578">
    <property type="entry name" value="AhpC-TSA"/>
    <property type="match status" value="1"/>
</dbReference>
<dbReference type="PANTHER" id="PTHR42852">
    <property type="entry name" value="THIOL:DISULFIDE INTERCHANGE PROTEIN DSBE"/>
    <property type="match status" value="1"/>
</dbReference>
<dbReference type="InterPro" id="IPR036249">
    <property type="entry name" value="Thioredoxin-like_sf"/>
</dbReference>
<sequence length="235" mass="26991">MKHWLTFQFLVMVALFMPIFYYRALNVIKFTMNKNLLRRRQLLYYFGIGAMLSGCGKPIIDLASKKTESSTPLNNNPSKSSPATVVAAQSSDSKALPEFEGISQWLNSAPLTTQDLKGKVVLIHIWTFACINCQRTIPSVVRWHQQFASQGLQVIGVHTPEFGYERDVNNVKRALKEHKITYPVPIDNDYKTWKAYNNEYWPHLFLADRQGFVQYDHIGEGAYDTTEQKIRQLLG</sequence>
<dbReference type="PANTHER" id="PTHR42852:SF13">
    <property type="entry name" value="PROTEIN DIPZ"/>
    <property type="match status" value="1"/>
</dbReference>
<dbReference type="InterPro" id="IPR000866">
    <property type="entry name" value="AhpC/TSA"/>
</dbReference>
<keyword evidence="1" id="KW-1133">Transmembrane helix</keyword>
<name>A0ABT3B0L5_9CYAN</name>
<keyword evidence="1" id="KW-0472">Membrane</keyword>
<feature type="transmembrane region" description="Helical" evidence="1">
    <location>
        <begin position="42"/>
        <end position="60"/>
    </location>
</feature>
<protein>
    <submittedName>
        <fullName evidence="3">Thioredoxin family protein</fullName>
    </submittedName>
</protein>
<evidence type="ECO:0000313" key="3">
    <source>
        <dbReference type="EMBL" id="MCV3214922.1"/>
    </source>
</evidence>
<gene>
    <name evidence="3" type="ORF">OGM63_15600</name>
</gene>
<feature type="domain" description="Thioredoxin" evidence="2">
    <location>
        <begin position="77"/>
        <end position="235"/>
    </location>
</feature>
<reference evidence="3 4" key="1">
    <citation type="submission" date="2022-10" db="EMBL/GenBank/DDBJ databases">
        <title>Identification of biosynthetic pathway for the production of the potent trypsin inhibitor radiosumin.</title>
        <authorList>
            <person name="Fewer D.P."/>
            <person name="Delbaje E."/>
            <person name="Ouyang X."/>
            <person name="Agostino P.D."/>
            <person name="Wahlsten M."/>
            <person name="Jokela J."/>
            <person name="Permi P."/>
            <person name="Haapaniemi E."/>
            <person name="Koistinen H."/>
        </authorList>
    </citation>
    <scope>NUCLEOTIDE SEQUENCE [LARGE SCALE GENOMIC DNA]</scope>
    <source>
        <strain evidence="3 4">NIES-515</strain>
    </source>
</reference>
<dbReference type="PROSITE" id="PS51352">
    <property type="entry name" value="THIOREDOXIN_2"/>
    <property type="match status" value="1"/>
</dbReference>
<evidence type="ECO:0000313" key="4">
    <source>
        <dbReference type="Proteomes" id="UP001526143"/>
    </source>
</evidence>
<accession>A0ABT3B0L5</accession>